<dbReference type="Pfam" id="PF13411">
    <property type="entry name" value="MerR_1"/>
    <property type="match status" value="1"/>
</dbReference>
<dbReference type="GO" id="GO:0003677">
    <property type="term" value="F:DNA binding"/>
    <property type="evidence" value="ECO:0007669"/>
    <property type="project" value="UniProtKB-KW"/>
</dbReference>
<dbReference type="Proteomes" id="UP000501058">
    <property type="component" value="Chromosome"/>
</dbReference>
<dbReference type="SMART" id="SM00422">
    <property type="entry name" value="HTH_MERR"/>
    <property type="match status" value="1"/>
</dbReference>
<evidence type="ECO:0000313" key="3">
    <source>
        <dbReference type="EMBL" id="QIK72317.1"/>
    </source>
</evidence>
<dbReference type="SUPFAM" id="SSF46955">
    <property type="entry name" value="Putative DNA-binding domain"/>
    <property type="match status" value="1"/>
</dbReference>
<dbReference type="CDD" id="cd01106">
    <property type="entry name" value="HTH_TipAL-Mta"/>
    <property type="match status" value="1"/>
</dbReference>
<keyword evidence="1" id="KW-0238">DNA-binding</keyword>
<dbReference type="PANTHER" id="PTHR30204">
    <property type="entry name" value="REDOX-CYCLING DRUG-SENSING TRANSCRIPTIONAL ACTIVATOR SOXR"/>
    <property type="match status" value="1"/>
</dbReference>
<protein>
    <submittedName>
        <fullName evidence="3">MerR family transcriptional regulator</fullName>
    </submittedName>
</protein>
<name>A0A6G7Y6S4_9ACTN</name>
<evidence type="ECO:0000313" key="4">
    <source>
        <dbReference type="Proteomes" id="UP000501058"/>
    </source>
</evidence>
<dbReference type="RefSeq" id="WP_166233393.1">
    <property type="nucleotide sequence ID" value="NZ_CP049865.1"/>
</dbReference>
<gene>
    <name evidence="3" type="ORF">G7070_08605</name>
</gene>
<evidence type="ECO:0000259" key="2">
    <source>
        <dbReference type="PROSITE" id="PS50937"/>
    </source>
</evidence>
<feature type="domain" description="HTH merR-type" evidence="2">
    <location>
        <begin position="1"/>
        <end position="72"/>
    </location>
</feature>
<dbReference type="KEGG" id="prv:G7070_08605"/>
<dbReference type="PRINTS" id="PR00040">
    <property type="entry name" value="HTHMERR"/>
</dbReference>
<accession>A0A6G7Y6S4</accession>
<proteinExistence type="predicted"/>
<dbReference type="AlphaFoldDB" id="A0A6G7Y6S4"/>
<sequence length="149" mass="16798">MEWMRIGEVARRTGLTTRTLRHYDELGLLVPSGRTDTDYRMYTLEDVQRLLAIQHLKSLGLGLAEIAAALDDPGFDPTATLRRHIEAVEDRIAAEQDLLHRLTSLVAAPHEDWDDVLVAIALSERLRHPEAAVRFRATLDAPPTSPRRT</sequence>
<dbReference type="PANTHER" id="PTHR30204:SF90">
    <property type="entry name" value="HTH-TYPE TRANSCRIPTIONAL ACTIVATOR MTA"/>
    <property type="match status" value="1"/>
</dbReference>
<dbReference type="PROSITE" id="PS00552">
    <property type="entry name" value="HTH_MERR_1"/>
    <property type="match status" value="1"/>
</dbReference>
<dbReference type="InterPro" id="IPR009061">
    <property type="entry name" value="DNA-bd_dom_put_sf"/>
</dbReference>
<dbReference type="InterPro" id="IPR047057">
    <property type="entry name" value="MerR_fam"/>
</dbReference>
<dbReference type="PROSITE" id="PS50937">
    <property type="entry name" value="HTH_MERR_2"/>
    <property type="match status" value="1"/>
</dbReference>
<dbReference type="GO" id="GO:0003700">
    <property type="term" value="F:DNA-binding transcription factor activity"/>
    <property type="evidence" value="ECO:0007669"/>
    <property type="project" value="InterPro"/>
</dbReference>
<dbReference type="InterPro" id="IPR000551">
    <property type="entry name" value="MerR-type_HTH_dom"/>
</dbReference>
<organism evidence="3 4">
    <name type="scientific">Propioniciclava coleopterorum</name>
    <dbReference type="NCBI Taxonomy" id="2714937"/>
    <lineage>
        <taxon>Bacteria</taxon>
        <taxon>Bacillati</taxon>
        <taxon>Actinomycetota</taxon>
        <taxon>Actinomycetes</taxon>
        <taxon>Propionibacteriales</taxon>
        <taxon>Propionibacteriaceae</taxon>
        <taxon>Propioniciclava</taxon>
    </lineage>
</organism>
<dbReference type="Gene3D" id="1.10.1660.10">
    <property type="match status" value="1"/>
</dbReference>
<reference evidence="3 4" key="1">
    <citation type="submission" date="2020-03" db="EMBL/GenBank/DDBJ databases">
        <title>Propioniciclava sp. nov., isolated from Hydrophilus acuminatus.</title>
        <authorList>
            <person name="Hyun D.-W."/>
            <person name="Bae J.-W."/>
        </authorList>
    </citation>
    <scope>NUCLEOTIDE SEQUENCE [LARGE SCALE GENOMIC DNA]</scope>
    <source>
        <strain evidence="3 4">HDW11</strain>
    </source>
</reference>
<dbReference type="EMBL" id="CP049865">
    <property type="protein sequence ID" value="QIK72317.1"/>
    <property type="molecule type" value="Genomic_DNA"/>
</dbReference>
<evidence type="ECO:0000256" key="1">
    <source>
        <dbReference type="ARBA" id="ARBA00023125"/>
    </source>
</evidence>
<keyword evidence="4" id="KW-1185">Reference proteome</keyword>